<dbReference type="InterPro" id="IPR045684">
    <property type="entry name" value="DUF6191"/>
</dbReference>
<reference evidence="2 3" key="1">
    <citation type="submission" date="2023-12" db="EMBL/GenBank/DDBJ databases">
        <title>novel species in genus Nocarida.</title>
        <authorList>
            <person name="Li Z."/>
        </authorList>
    </citation>
    <scope>NUCLEOTIDE SEQUENCE [LARGE SCALE GENOMIC DNA]</scope>
    <source>
        <strain evidence="2 3">CDC186</strain>
    </source>
</reference>
<evidence type="ECO:0000313" key="3">
    <source>
        <dbReference type="Proteomes" id="UP001348098"/>
    </source>
</evidence>
<dbReference type="Pfam" id="PF19690">
    <property type="entry name" value="DUF6191"/>
    <property type="match status" value="1"/>
</dbReference>
<evidence type="ECO:0000256" key="1">
    <source>
        <dbReference type="SAM" id="MobiDB-lite"/>
    </source>
</evidence>
<accession>A0ABU6B1E0</accession>
<dbReference type="RefSeq" id="WP_195082750.1">
    <property type="nucleotide sequence ID" value="NZ_JAYESH010000012.1"/>
</dbReference>
<comment type="caution">
    <text evidence="2">The sequence shown here is derived from an EMBL/GenBank/DDBJ whole genome shotgun (WGS) entry which is preliminary data.</text>
</comment>
<dbReference type="EMBL" id="JAYKYQ010000012">
    <property type="protein sequence ID" value="MEB3513558.1"/>
    <property type="molecule type" value="Genomic_DNA"/>
</dbReference>
<keyword evidence="3" id="KW-1185">Reference proteome</keyword>
<evidence type="ECO:0000313" key="2">
    <source>
        <dbReference type="EMBL" id="MEB3513558.1"/>
    </source>
</evidence>
<protein>
    <submittedName>
        <fullName evidence="2">DUF6191 domain-containing protein</fullName>
    </submittedName>
</protein>
<gene>
    <name evidence="2" type="ORF">U3653_26330</name>
</gene>
<organism evidence="2 3">
    <name type="scientific">Nocardia implantans</name>
    <dbReference type="NCBI Taxonomy" id="3108168"/>
    <lineage>
        <taxon>Bacteria</taxon>
        <taxon>Bacillati</taxon>
        <taxon>Actinomycetota</taxon>
        <taxon>Actinomycetes</taxon>
        <taxon>Mycobacteriales</taxon>
        <taxon>Nocardiaceae</taxon>
        <taxon>Nocardia</taxon>
    </lineage>
</organism>
<dbReference type="Proteomes" id="UP001348098">
    <property type="component" value="Unassembled WGS sequence"/>
</dbReference>
<feature type="region of interest" description="Disordered" evidence="1">
    <location>
        <begin position="75"/>
        <end position="104"/>
    </location>
</feature>
<name>A0ABU6B1E0_9NOCA</name>
<sequence length="104" mass="11173">MGLLVAPTIPGLAVLLILLAFAEVAWNKLTGGRALPWTRERSGIPVAAAGFEEVTAVFQGGEHHEFEQRMTTLMHREDSSAGAPPRDEVDLGAASARRIARRPS</sequence>
<proteinExistence type="predicted"/>
<feature type="compositionally biased region" description="Basic and acidic residues" evidence="1">
    <location>
        <begin position="75"/>
        <end position="89"/>
    </location>
</feature>